<feature type="compositionally biased region" description="Basic and acidic residues" evidence="1">
    <location>
        <begin position="1"/>
        <end position="11"/>
    </location>
</feature>
<keyword evidence="2" id="KW-0472">Membrane</keyword>
<sequence>MGAESTDRTMSEDEIEGSDSNPPDDASDGVQFTAPTVDDASGYGLSMTLLGGVLLALAYYGYLAVSTVGFGAVPEPFYVLALALLFVVELFRSPGYDGEALVRAVAFTAVYGGLVVLAIEGGAYLFERPEAALEGFVGVTVLAVSIVVAALAYFLFLAVTTSSLSDER</sequence>
<feature type="transmembrane region" description="Helical" evidence="2">
    <location>
        <begin position="77"/>
        <end position="94"/>
    </location>
</feature>
<gene>
    <name evidence="3" type="ORF">C492_21265</name>
</gene>
<protein>
    <submittedName>
        <fullName evidence="3">Uncharacterized protein</fullName>
    </submittedName>
</protein>
<organism evidence="3 4">
    <name type="scientific">Natronococcus jeotgali DSM 18795</name>
    <dbReference type="NCBI Taxonomy" id="1227498"/>
    <lineage>
        <taxon>Archaea</taxon>
        <taxon>Methanobacteriati</taxon>
        <taxon>Methanobacteriota</taxon>
        <taxon>Stenosarchaea group</taxon>
        <taxon>Halobacteria</taxon>
        <taxon>Halobacteriales</taxon>
        <taxon>Natrialbaceae</taxon>
        <taxon>Natronococcus</taxon>
    </lineage>
</organism>
<proteinExistence type="predicted"/>
<dbReference type="EMBL" id="AOIA01000164">
    <property type="protein sequence ID" value="ELY51117.1"/>
    <property type="molecule type" value="Genomic_DNA"/>
</dbReference>
<accession>L9WP12</accession>
<evidence type="ECO:0000313" key="4">
    <source>
        <dbReference type="Proteomes" id="UP000011531"/>
    </source>
</evidence>
<keyword evidence="4" id="KW-1185">Reference proteome</keyword>
<feature type="transmembrane region" description="Helical" evidence="2">
    <location>
        <begin position="131"/>
        <end position="156"/>
    </location>
</feature>
<feature type="transmembrane region" description="Helical" evidence="2">
    <location>
        <begin position="100"/>
        <end position="119"/>
    </location>
</feature>
<name>L9WP12_9EURY</name>
<dbReference type="STRING" id="1227498.C492_21265"/>
<feature type="region of interest" description="Disordered" evidence="1">
    <location>
        <begin position="1"/>
        <end position="31"/>
    </location>
</feature>
<keyword evidence="2" id="KW-1133">Transmembrane helix</keyword>
<dbReference type="AlphaFoldDB" id="L9WP12"/>
<reference evidence="3 4" key="1">
    <citation type="journal article" date="2014" name="PLoS Genet.">
        <title>Phylogenetically driven sequencing of extremely halophilic archaea reveals strategies for static and dynamic osmo-response.</title>
        <authorList>
            <person name="Becker E.A."/>
            <person name="Seitzer P.M."/>
            <person name="Tritt A."/>
            <person name="Larsen D."/>
            <person name="Krusor M."/>
            <person name="Yao A.I."/>
            <person name="Wu D."/>
            <person name="Madern D."/>
            <person name="Eisen J.A."/>
            <person name="Darling A.E."/>
            <person name="Facciotti M.T."/>
        </authorList>
    </citation>
    <scope>NUCLEOTIDE SEQUENCE [LARGE SCALE GENOMIC DNA]</scope>
    <source>
        <strain evidence="3 4">DSM 18795</strain>
    </source>
</reference>
<evidence type="ECO:0000256" key="1">
    <source>
        <dbReference type="SAM" id="MobiDB-lite"/>
    </source>
</evidence>
<comment type="caution">
    <text evidence="3">The sequence shown here is derived from an EMBL/GenBank/DDBJ whole genome shotgun (WGS) entry which is preliminary data.</text>
</comment>
<feature type="transmembrane region" description="Helical" evidence="2">
    <location>
        <begin position="43"/>
        <end position="65"/>
    </location>
</feature>
<evidence type="ECO:0000256" key="2">
    <source>
        <dbReference type="SAM" id="Phobius"/>
    </source>
</evidence>
<keyword evidence="2" id="KW-0812">Transmembrane</keyword>
<dbReference type="Proteomes" id="UP000011531">
    <property type="component" value="Unassembled WGS sequence"/>
</dbReference>
<dbReference type="PATRIC" id="fig|1227498.3.peg.4215"/>
<evidence type="ECO:0000313" key="3">
    <source>
        <dbReference type="EMBL" id="ELY51117.1"/>
    </source>
</evidence>